<feature type="signal peptide" evidence="3">
    <location>
        <begin position="1"/>
        <end position="25"/>
    </location>
</feature>
<sequence length="196" mass="21941">MRKNMFKVMALSLAMATLSTTAAFAAGWGKVGSEWYYYQEDGNVARNTWINTLVSNDESGELSYQVGSKDFVTEEGKSIAASYWVQGNGVMATSCWVADGDAWYRVDGKGLIMKDQVYTENKDMYYLGKDGKMVTNDWYQNEEGKWYYFAENGKAVKNGWKTIDDAEYYFLKSGTMATDVNIPGGGHVGADGKRDR</sequence>
<feature type="repeat" description="Cell wall-binding" evidence="2">
    <location>
        <begin position="135"/>
        <end position="155"/>
    </location>
</feature>
<dbReference type="RefSeq" id="WP_349228710.1">
    <property type="nucleotide sequence ID" value="NZ_JBBMFJ010000006.1"/>
</dbReference>
<evidence type="ECO:0000256" key="3">
    <source>
        <dbReference type="SAM" id="SignalP"/>
    </source>
</evidence>
<keyword evidence="1" id="KW-0677">Repeat</keyword>
<dbReference type="EMBL" id="JBBMFJ010000006">
    <property type="protein sequence ID" value="MEQ2562393.1"/>
    <property type="molecule type" value="Genomic_DNA"/>
</dbReference>
<feature type="repeat" description="Cell wall-binding" evidence="2">
    <location>
        <begin position="157"/>
        <end position="176"/>
    </location>
</feature>
<dbReference type="Gene3D" id="2.10.270.10">
    <property type="entry name" value="Cholin Binding"/>
    <property type="match status" value="2"/>
</dbReference>
<proteinExistence type="predicted"/>
<dbReference type="SUPFAM" id="SSF69360">
    <property type="entry name" value="Cell wall binding repeat"/>
    <property type="match status" value="1"/>
</dbReference>
<organism evidence="4 5">
    <name type="scientific">Ventrimonas faecis</name>
    <dbReference type="NCBI Taxonomy" id="3133170"/>
    <lineage>
        <taxon>Bacteria</taxon>
        <taxon>Bacillati</taxon>
        <taxon>Bacillota</taxon>
        <taxon>Clostridia</taxon>
        <taxon>Lachnospirales</taxon>
        <taxon>Lachnospiraceae</taxon>
        <taxon>Ventrimonas</taxon>
    </lineage>
</organism>
<evidence type="ECO:0000256" key="2">
    <source>
        <dbReference type="PROSITE-ProRule" id="PRU00591"/>
    </source>
</evidence>
<evidence type="ECO:0000313" key="5">
    <source>
        <dbReference type="Proteomes" id="UP001437460"/>
    </source>
</evidence>
<evidence type="ECO:0000256" key="1">
    <source>
        <dbReference type="ARBA" id="ARBA00022737"/>
    </source>
</evidence>
<feature type="chain" id="PRO_5045335050" evidence="3">
    <location>
        <begin position="26"/>
        <end position="196"/>
    </location>
</feature>
<dbReference type="Pfam" id="PF01473">
    <property type="entry name" value="Choline_bind_1"/>
    <property type="match status" value="1"/>
</dbReference>
<accession>A0ABV1HL80</accession>
<dbReference type="Proteomes" id="UP001437460">
    <property type="component" value="Unassembled WGS sequence"/>
</dbReference>
<evidence type="ECO:0000313" key="4">
    <source>
        <dbReference type="EMBL" id="MEQ2562393.1"/>
    </source>
</evidence>
<dbReference type="InterPro" id="IPR018337">
    <property type="entry name" value="Cell_wall/Cho-bd_repeat"/>
</dbReference>
<keyword evidence="3" id="KW-0732">Signal</keyword>
<protein>
    <submittedName>
        <fullName evidence="4">Uncharacterized protein</fullName>
    </submittedName>
</protein>
<dbReference type="Pfam" id="PF19127">
    <property type="entry name" value="Choline_bind_3"/>
    <property type="match status" value="1"/>
</dbReference>
<keyword evidence="5" id="KW-1185">Reference proteome</keyword>
<reference evidence="4 5" key="1">
    <citation type="submission" date="2024-03" db="EMBL/GenBank/DDBJ databases">
        <title>Human intestinal bacterial collection.</title>
        <authorList>
            <person name="Pauvert C."/>
            <person name="Hitch T.C.A."/>
            <person name="Clavel T."/>
        </authorList>
    </citation>
    <scope>NUCLEOTIDE SEQUENCE [LARGE SCALE GENOMIC DNA]</scope>
    <source>
        <strain evidence="4 5">CLA-AP-H27</strain>
    </source>
</reference>
<comment type="caution">
    <text evidence="4">The sequence shown here is derived from an EMBL/GenBank/DDBJ whole genome shotgun (WGS) entry which is preliminary data.</text>
</comment>
<name>A0ABV1HL80_9FIRM</name>
<dbReference type="PROSITE" id="PS51170">
    <property type="entry name" value="CW"/>
    <property type="match status" value="2"/>
</dbReference>
<gene>
    <name evidence="4" type="ORF">WMO41_04305</name>
</gene>